<evidence type="ECO:0000256" key="6">
    <source>
        <dbReference type="ARBA" id="ARBA00023155"/>
    </source>
</evidence>
<keyword evidence="7" id="KW-0804">Transcription</keyword>
<feature type="coiled-coil region" evidence="11">
    <location>
        <begin position="332"/>
        <end position="408"/>
    </location>
</feature>
<dbReference type="InterPro" id="IPR002913">
    <property type="entry name" value="START_lipid-bd_dom"/>
</dbReference>
<keyword evidence="6 9" id="KW-0371">Homeobox</keyword>
<gene>
    <name evidence="15" type="ORF">ZIOFF_022561</name>
</gene>
<feature type="domain" description="START" evidence="14">
    <location>
        <begin position="445"/>
        <end position="676"/>
    </location>
</feature>
<evidence type="ECO:0000259" key="14">
    <source>
        <dbReference type="PROSITE" id="PS50848"/>
    </source>
</evidence>
<dbReference type="Pfam" id="PF00046">
    <property type="entry name" value="Homeodomain"/>
    <property type="match status" value="1"/>
</dbReference>
<dbReference type="GO" id="GO:0008289">
    <property type="term" value="F:lipid binding"/>
    <property type="evidence" value="ECO:0007669"/>
    <property type="project" value="InterPro"/>
</dbReference>
<dbReference type="SUPFAM" id="SSF46689">
    <property type="entry name" value="Homeodomain-like"/>
    <property type="match status" value="1"/>
</dbReference>
<dbReference type="EMBL" id="JACMSC010000006">
    <property type="protein sequence ID" value="KAG6519072.1"/>
    <property type="molecule type" value="Genomic_DNA"/>
</dbReference>
<dbReference type="InterPro" id="IPR042160">
    <property type="entry name" value="HD-Zip_IV"/>
</dbReference>
<dbReference type="AlphaFoldDB" id="A0A8J5HD25"/>
<dbReference type="SMART" id="SM00234">
    <property type="entry name" value="START"/>
    <property type="match status" value="1"/>
</dbReference>
<evidence type="ECO:0000256" key="5">
    <source>
        <dbReference type="ARBA" id="ARBA00023125"/>
    </source>
</evidence>
<dbReference type="InterPro" id="IPR023393">
    <property type="entry name" value="START-like_dom_sf"/>
</dbReference>
<keyword evidence="5 9" id="KW-0238">DNA-binding</keyword>
<keyword evidence="3" id="KW-0805">Transcription regulation</keyword>
<dbReference type="InterPro" id="IPR009057">
    <property type="entry name" value="Homeodomain-like_sf"/>
</dbReference>
<evidence type="ECO:0000256" key="2">
    <source>
        <dbReference type="ARBA" id="ARBA00006789"/>
    </source>
</evidence>
<feature type="DNA-binding region" description="Homeobox" evidence="9">
    <location>
        <begin position="282"/>
        <end position="341"/>
    </location>
</feature>
<keyword evidence="8 9" id="KW-0539">Nucleus</keyword>
<proteinExistence type="inferred from homology"/>
<organism evidence="15 16">
    <name type="scientific">Zingiber officinale</name>
    <name type="common">Ginger</name>
    <name type="synonym">Amomum zingiber</name>
    <dbReference type="NCBI Taxonomy" id="94328"/>
    <lineage>
        <taxon>Eukaryota</taxon>
        <taxon>Viridiplantae</taxon>
        <taxon>Streptophyta</taxon>
        <taxon>Embryophyta</taxon>
        <taxon>Tracheophyta</taxon>
        <taxon>Spermatophyta</taxon>
        <taxon>Magnoliopsida</taxon>
        <taxon>Liliopsida</taxon>
        <taxon>Zingiberales</taxon>
        <taxon>Zingiberaceae</taxon>
        <taxon>Zingiber</taxon>
    </lineage>
</organism>
<accession>A0A8J5HD25</accession>
<evidence type="ECO:0000256" key="10">
    <source>
        <dbReference type="RuleBase" id="RU000682"/>
    </source>
</evidence>
<dbReference type="InterPro" id="IPR057993">
    <property type="entry name" value="HD-Zip_IV_C"/>
</dbReference>
<dbReference type="Pfam" id="PF01852">
    <property type="entry name" value="START"/>
    <property type="match status" value="1"/>
</dbReference>
<comment type="similarity">
    <text evidence="2">Belongs to the HD-ZIP homeobox family. Class IV subfamily.</text>
</comment>
<feature type="compositionally biased region" description="Low complexity" evidence="12">
    <location>
        <begin position="430"/>
        <end position="440"/>
    </location>
</feature>
<reference evidence="15 16" key="1">
    <citation type="submission" date="2020-08" db="EMBL/GenBank/DDBJ databases">
        <title>Plant Genome Project.</title>
        <authorList>
            <person name="Zhang R.-G."/>
        </authorList>
    </citation>
    <scope>NUCLEOTIDE SEQUENCE [LARGE SCALE GENOMIC DNA]</scope>
    <source>
        <tissue evidence="15">Rhizome</tissue>
    </source>
</reference>
<dbReference type="GO" id="GO:0005634">
    <property type="term" value="C:nucleus"/>
    <property type="evidence" value="ECO:0007669"/>
    <property type="project" value="UniProtKB-SubCell"/>
</dbReference>
<name>A0A8J5HD25_ZINOF</name>
<keyword evidence="16" id="KW-1185">Reference proteome</keyword>
<dbReference type="PROSITE" id="PS50071">
    <property type="entry name" value="HOMEOBOX_2"/>
    <property type="match status" value="1"/>
</dbReference>
<evidence type="ECO:0000256" key="8">
    <source>
        <dbReference type="ARBA" id="ARBA00023242"/>
    </source>
</evidence>
<evidence type="ECO:0000256" key="11">
    <source>
        <dbReference type="SAM" id="Coils"/>
    </source>
</evidence>
<keyword evidence="4 11" id="KW-0175">Coiled coil</keyword>
<dbReference type="Pfam" id="PF03732">
    <property type="entry name" value="Retrotrans_gag"/>
    <property type="match status" value="1"/>
</dbReference>
<dbReference type="CDD" id="cd00086">
    <property type="entry name" value="homeodomain"/>
    <property type="match status" value="1"/>
</dbReference>
<dbReference type="GO" id="GO:0003677">
    <property type="term" value="F:DNA binding"/>
    <property type="evidence" value="ECO:0007669"/>
    <property type="project" value="UniProtKB-UniRule"/>
</dbReference>
<dbReference type="InterPro" id="IPR001356">
    <property type="entry name" value="HD"/>
</dbReference>
<evidence type="ECO:0000256" key="4">
    <source>
        <dbReference type="ARBA" id="ARBA00023054"/>
    </source>
</evidence>
<dbReference type="Gene3D" id="1.10.10.60">
    <property type="entry name" value="Homeodomain-like"/>
    <property type="match status" value="1"/>
</dbReference>
<protein>
    <submittedName>
        <fullName evidence="15">Uncharacterized protein</fullName>
    </submittedName>
</protein>
<comment type="caution">
    <text evidence="15">The sequence shown here is derived from an EMBL/GenBank/DDBJ whole genome shotgun (WGS) entry which is preliminary data.</text>
</comment>
<sequence length="924" mass="103425">MLQDDTQIWWEGAHSVVDLTTLTWMGFKEVFYGKYFTTNNRTRLMREFLELRQGDMTVVEYVKKFERGRYFVPMFTGQPVEELKHFIEGLRDAIRHDVRLSRATTFREVVDQALMSERDRNNMIKEAQNTARFDEVLLLPIASKCLDRMLEFILMWISIWLLLPVRSLDFPCSVSGFQVDIISFRVHRLMMLTLQVRETPPRLLPSYSCSLLADRVSKSQFMDMTEEQEQQLQQNVILNESTMIDQLFDSILDGTDRFPNSLRTDVIMIRSDIAEDSQNLGKRKINHRHTTEQIQRLEEFFQEFPHPDDKQRKELGQELCLDPMQVKFWFQNKRTQIRNQLEREENQRLKEENELLLSDNLKLKEALNSACCPNCGGLPSLGEISIDEQQLLAENSRLRDQIERVTAMVAKRTGAQLIPSQAAGVGAQPKSDSGSGSGSSKKNRPEFGKSAAIALAELAMEELLTLAKLGEPMWVVGRDGLTEALNQAEYARAFKNGLGPKNVNLSTEATRATAIVAVPAETLVDMFMDVDKWIALFSSIVTGAAIVEVFSDGAAGSYDGTLQLITAELQVPTPLVPVREGLFLRHCKQHEGGVWAVVDVSFEVRQNPMAKFRRRPSGFIIHQMPNDCSKVIWVEHVEVDGGEVHDMYKGVVKSGLAFGAKRWLARMERQCEKLASLSNSTAYIGNAEGTKNILKLSERMVMSFCSGVSGSLIHQWTEVTGAATNEVMIRSRKNNGDPGRPAGTVLGASTSIWLPTTPKRVFDFLSNLATRNQWDILLHGAMVYEAATVLNSQEEGNCVSLLAVGLPGQGNTTMILQEICSDSTCTYMIYAPVDTAIINAVLSGGDPNFVALLPSGFVIFPDENSSMQNDEAKREGCLLTVAFQIFIDSAPDSRIPAGTIDIVNSLLSCTCSRIRAIISSNNLQ</sequence>
<dbReference type="Pfam" id="PF25797">
    <property type="entry name" value="PDF2_C"/>
    <property type="match status" value="1"/>
</dbReference>
<evidence type="ECO:0000256" key="1">
    <source>
        <dbReference type="ARBA" id="ARBA00004123"/>
    </source>
</evidence>
<evidence type="ECO:0000313" key="16">
    <source>
        <dbReference type="Proteomes" id="UP000734854"/>
    </source>
</evidence>
<dbReference type="Proteomes" id="UP000734854">
    <property type="component" value="Unassembled WGS sequence"/>
</dbReference>
<evidence type="ECO:0000256" key="9">
    <source>
        <dbReference type="PROSITE-ProRule" id="PRU00108"/>
    </source>
</evidence>
<dbReference type="FunFam" id="1.10.10.60:FF:000229">
    <property type="entry name" value="Homeobox-leucine zipper protein HDG1"/>
    <property type="match status" value="1"/>
</dbReference>
<dbReference type="Gene3D" id="3.30.530.20">
    <property type="match status" value="1"/>
</dbReference>
<comment type="subcellular location">
    <subcellularLocation>
        <location evidence="1 9 10">Nucleus</location>
    </subcellularLocation>
</comment>
<evidence type="ECO:0000256" key="3">
    <source>
        <dbReference type="ARBA" id="ARBA00023015"/>
    </source>
</evidence>
<evidence type="ECO:0000259" key="13">
    <source>
        <dbReference type="PROSITE" id="PS50071"/>
    </source>
</evidence>
<feature type="domain" description="Homeobox" evidence="13">
    <location>
        <begin position="280"/>
        <end position="340"/>
    </location>
</feature>
<dbReference type="PANTHER" id="PTHR45654:SF77">
    <property type="entry name" value="HOMEOBOX-LEUCINE ZIPPER PROTEIN MERISTEM L1"/>
    <property type="match status" value="1"/>
</dbReference>
<dbReference type="PROSITE" id="PS50848">
    <property type="entry name" value="START"/>
    <property type="match status" value="1"/>
</dbReference>
<dbReference type="InterPro" id="IPR005162">
    <property type="entry name" value="Retrotrans_gag_dom"/>
</dbReference>
<feature type="region of interest" description="Disordered" evidence="12">
    <location>
        <begin position="420"/>
        <end position="445"/>
    </location>
</feature>
<dbReference type="PANTHER" id="PTHR45654">
    <property type="entry name" value="HOMEOBOX-LEUCINE ZIPPER PROTEIN MERISTEM L1"/>
    <property type="match status" value="1"/>
</dbReference>
<dbReference type="SMART" id="SM00389">
    <property type="entry name" value="HOX"/>
    <property type="match status" value="1"/>
</dbReference>
<dbReference type="CDD" id="cd08875">
    <property type="entry name" value="START_ArGLABRA2_like"/>
    <property type="match status" value="1"/>
</dbReference>
<dbReference type="SUPFAM" id="SSF55961">
    <property type="entry name" value="Bet v1-like"/>
    <property type="match status" value="2"/>
</dbReference>
<evidence type="ECO:0000256" key="12">
    <source>
        <dbReference type="SAM" id="MobiDB-lite"/>
    </source>
</evidence>
<evidence type="ECO:0000256" key="7">
    <source>
        <dbReference type="ARBA" id="ARBA00023163"/>
    </source>
</evidence>
<evidence type="ECO:0000313" key="15">
    <source>
        <dbReference type="EMBL" id="KAG6519072.1"/>
    </source>
</evidence>